<dbReference type="EMBL" id="AP024238">
    <property type="protein sequence ID" value="BCO27498.1"/>
    <property type="molecule type" value="Genomic_DNA"/>
</dbReference>
<evidence type="ECO:0000313" key="2">
    <source>
        <dbReference type="Proteomes" id="UP000824366"/>
    </source>
</evidence>
<reference evidence="1 2" key="1">
    <citation type="journal article" date="2021" name="Microbiol. Spectr.">
        <title>A Single Bacterium Capable of Oxidation and Reduction of Iron at Circumneutral pH.</title>
        <authorList>
            <person name="Kato S."/>
            <person name="Ohkuma M."/>
        </authorList>
    </citation>
    <scope>NUCLEOTIDE SEQUENCE [LARGE SCALE GENOMIC DNA]</scope>
    <source>
        <strain evidence="1 2">MIZ03</strain>
    </source>
</reference>
<protein>
    <submittedName>
        <fullName evidence="1">Uncharacterized protein</fullName>
    </submittedName>
</protein>
<organism evidence="1 2">
    <name type="scientific">Rhodoferax lithotrophicus</name>
    <dbReference type="NCBI Taxonomy" id="2798804"/>
    <lineage>
        <taxon>Bacteria</taxon>
        <taxon>Pseudomonadati</taxon>
        <taxon>Pseudomonadota</taxon>
        <taxon>Betaproteobacteria</taxon>
        <taxon>Burkholderiales</taxon>
        <taxon>Comamonadaceae</taxon>
        <taxon>Rhodoferax</taxon>
    </lineage>
</organism>
<accession>A0ABM7MMG8</accession>
<dbReference type="RefSeq" id="WP_223912552.1">
    <property type="nucleotide sequence ID" value="NZ_AP024238.1"/>
</dbReference>
<name>A0ABM7MMG8_9BURK</name>
<proteinExistence type="predicted"/>
<gene>
    <name evidence="1" type="ORF">MIZ03_2386</name>
</gene>
<dbReference type="Proteomes" id="UP000824366">
    <property type="component" value="Chromosome"/>
</dbReference>
<evidence type="ECO:0000313" key="1">
    <source>
        <dbReference type="EMBL" id="BCO27498.1"/>
    </source>
</evidence>
<keyword evidence="2" id="KW-1185">Reference proteome</keyword>
<sequence length="241" mass="27868">MDIDRAYRCTIVSVQLLDKNTRSAMAALYLAVYEATSATVFEQDLSSKDEVLLLHFNAQLVGFTTLKVYPCLWRGNFIQVLYSGDTVVDRLHWGQHALSFAWVRHLGQIKRRHPEQRLVWFLLVKGHRTYRYLHVFARHFYPEKVPVTDDISDLAIHLAQEQFPSDYNPQSGVVEFTPSRGQLRHELAEPRVDELGRPGVDFFLQKNPGFRQGHELVCVCDVDESNMKPLTLRLFRQGCHA</sequence>